<feature type="compositionally biased region" description="Gly residues" evidence="1">
    <location>
        <begin position="201"/>
        <end position="213"/>
    </location>
</feature>
<evidence type="ECO:0000256" key="1">
    <source>
        <dbReference type="SAM" id="MobiDB-lite"/>
    </source>
</evidence>
<feature type="region of interest" description="Disordered" evidence="1">
    <location>
        <begin position="280"/>
        <end position="312"/>
    </location>
</feature>
<accession>A0A836BPF8</accession>
<sequence length="566" mass="56576">MSRPATLGSTGGRTALAAAHALCLALLAAACVEPWGALFWLSAAADVGASLALACCLQRPGPLLAAELACTALAATAAAAEASLAAHPVPAGTASGGGDTAGHGAAGSDHPLCPGGGQTGVGCSALVPLPVPLLGWLTAIPAWRLAVRLLAVGGAWARQQRAARAAGPLRRPRAAGSERPAGPAGGPGGDYSNRGARPPGRAGGPGPSGGGEAGAALASSHQRRPHQSAIPWAEPDLISPGFELRLAEVLASGAVRLGGVWVQPGCVELTLLLLAVDRRRGGEREGEGGDPVRRRQPDTPLGEASPGLDAEEAAVEDVRAPQLCSLTPRTILIPPAGPARTGEEGAVVLTAVLRWPLPLAALPALTACVKYPGGRVAAARVSAFPPAAKGSHECVYRIALEEAPSKEGVALLELAWEDGLHAAPGLTLPLLCTTHRGVAAEVEALARVWAGEQPRGSAGPSGAAASAPPPCLDALLVDLGAWLAAEARAGAGTGEAGAGSDPVMQATEEAMSAFAAAAGCPAIALRLSVAPRLPSMELRVPTQALRRRWIQSVPAAALPLLLQALA</sequence>
<feature type="region of interest" description="Disordered" evidence="1">
    <location>
        <begin position="163"/>
        <end position="227"/>
    </location>
</feature>
<evidence type="ECO:0000313" key="3">
    <source>
        <dbReference type="Proteomes" id="UP000612055"/>
    </source>
</evidence>
<feature type="compositionally biased region" description="Basic and acidic residues" evidence="1">
    <location>
        <begin position="280"/>
        <end position="297"/>
    </location>
</feature>
<reference evidence="2" key="1">
    <citation type="journal article" date="2020" name="bioRxiv">
        <title>Comparative genomics of Chlamydomonas.</title>
        <authorList>
            <person name="Craig R.J."/>
            <person name="Hasan A.R."/>
            <person name="Ness R.W."/>
            <person name="Keightley P.D."/>
        </authorList>
    </citation>
    <scope>NUCLEOTIDE SEQUENCE</scope>
    <source>
        <strain evidence="2">CCAP 11/70</strain>
    </source>
</reference>
<keyword evidence="3" id="KW-1185">Reference proteome</keyword>
<dbReference type="PROSITE" id="PS51257">
    <property type="entry name" value="PROKAR_LIPOPROTEIN"/>
    <property type="match status" value="1"/>
</dbReference>
<organism evidence="2 3">
    <name type="scientific">Edaphochlamys debaryana</name>
    <dbReference type="NCBI Taxonomy" id="47281"/>
    <lineage>
        <taxon>Eukaryota</taxon>
        <taxon>Viridiplantae</taxon>
        <taxon>Chlorophyta</taxon>
        <taxon>core chlorophytes</taxon>
        <taxon>Chlorophyceae</taxon>
        <taxon>CS clade</taxon>
        <taxon>Chlamydomonadales</taxon>
        <taxon>Chlamydomonadales incertae sedis</taxon>
        <taxon>Edaphochlamys</taxon>
    </lineage>
</organism>
<dbReference type="AlphaFoldDB" id="A0A836BPF8"/>
<dbReference type="Proteomes" id="UP000612055">
    <property type="component" value="Unassembled WGS sequence"/>
</dbReference>
<dbReference type="EMBL" id="JAEHOE010000207">
    <property type="protein sequence ID" value="KAG2482694.1"/>
    <property type="molecule type" value="Genomic_DNA"/>
</dbReference>
<comment type="caution">
    <text evidence="2">The sequence shown here is derived from an EMBL/GenBank/DDBJ whole genome shotgun (WGS) entry which is preliminary data.</text>
</comment>
<feature type="compositionally biased region" description="Low complexity" evidence="1">
    <location>
        <begin position="163"/>
        <end position="182"/>
    </location>
</feature>
<gene>
    <name evidence="2" type="ORF">HYH03_018400</name>
</gene>
<protein>
    <submittedName>
        <fullName evidence="2">Uncharacterized protein</fullName>
    </submittedName>
</protein>
<proteinExistence type="predicted"/>
<name>A0A836BPF8_9CHLO</name>
<evidence type="ECO:0000313" key="2">
    <source>
        <dbReference type="EMBL" id="KAG2482694.1"/>
    </source>
</evidence>